<evidence type="ECO:0000313" key="4">
    <source>
        <dbReference type="RefSeq" id="XP_034253986.1"/>
    </source>
</evidence>
<dbReference type="OrthoDB" id="10631152at2759"/>
<accession>A0A6P9ADZ9</accession>
<dbReference type="Proteomes" id="UP000515158">
    <property type="component" value="Unplaced"/>
</dbReference>
<dbReference type="InParanoid" id="A0A6P9ADZ9"/>
<evidence type="ECO:0000256" key="2">
    <source>
        <dbReference type="SAM" id="SignalP"/>
    </source>
</evidence>
<organism evidence="4">
    <name type="scientific">Thrips palmi</name>
    <name type="common">Melon thrips</name>
    <dbReference type="NCBI Taxonomy" id="161013"/>
    <lineage>
        <taxon>Eukaryota</taxon>
        <taxon>Metazoa</taxon>
        <taxon>Ecdysozoa</taxon>
        <taxon>Arthropoda</taxon>
        <taxon>Hexapoda</taxon>
        <taxon>Insecta</taxon>
        <taxon>Pterygota</taxon>
        <taxon>Neoptera</taxon>
        <taxon>Paraneoptera</taxon>
        <taxon>Thysanoptera</taxon>
        <taxon>Terebrantia</taxon>
        <taxon>Thripoidea</taxon>
        <taxon>Thripidae</taxon>
        <taxon>Thrips</taxon>
    </lineage>
</organism>
<keyword evidence="3" id="KW-1185">Reference proteome</keyword>
<feature type="compositionally biased region" description="Low complexity" evidence="1">
    <location>
        <begin position="144"/>
        <end position="159"/>
    </location>
</feature>
<feature type="compositionally biased region" description="Low complexity" evidence="1">
    <location>
        <begin position="181"/>
        <end position="193"/>
    </location>
</feature>
<feature type="signal peptide" evidence="2">
    <location>
        <begin position="1"/>
        <end position="24"/>
    </location>
</feature>
<dbReference type="RefSeq" id="XP_034253986.1">
    <property type="nucleotide sequence ID" value="XM_034398095.1"/>
</dbReference>
<proteinExistence type="predicted"/>
<dbReference type="AlphaFoldDB" id="A0A6P9ADZ9"/>
<evidence type="ECO:0000313" key="3">
    <source>
        <dbReference type="Proteomes" id="UP000515158"/>
    </source>
</evidence>
<reference evidence="4" key="1">
    <citation type="submission" date="2025-08" db="UniProtKB">
        <authorList>
            <consortium name="RefSeq"/>
        </authorList>
    </citation>
    <scope>IDENTIFICATION</scope>
    <source>
        <tissue evidence="4">Total insect</tissue>
    </source>
</reference>
<dbReference type="KEGG" id="tpal:117652894"/>
<dbReference type="GeneID" id="117652894"/>
<name>A0A6P9ADZ9_THRPL</name>
<keyword evidence="2" id="KW-0732">Signal</keyword>
<gene>
    <name evidence="4" type="primary">LOC117652894</name>
</gene>
<evidence type="ECO:0000256" key="1">
    <source>
        <dbReference type="SAM" id="MobiDB-lite"/>
    </source>
</evidence>
<feature type="region of interest" description="Disordered" evidence="1">
    <location>
        <begin position="129"/>
        <end position="223"/>
    </location>
</feature>
<sequence length="237" mass="23921">MLRSTGSTAVAVLVAVLLAASVQGVPEQQAPSPAGKAPFSFGPTYDEIVVETQLAVRPKVSSAGLSLRSGRAKAPKAVYFRPNATASGAEVRHITPLVASASTTTPSDGISFAARVVSEENPLAVERARKAAAAARARRESNKSTSSFSSSSHSFRSSSSGGGSGPAGAASSAPAPPAAPPSTSSHSSGSSSRTYTRQLADGRTVTVTETDEFHASLGPDTKAPTASRLLTVLVGSQ</sequence>
<feature type="chain" id="PRO_5028221444" evidence="2">
    <location>
        <begin position="25"/>
        <end position="237"/>
    </location>
</feature>
<protein>
    <submittedName>
        <fullName evidence="4">Mucin-19-like</fullName>
    </submittedName>
</protein>